<dbReference type="PANTHER" id="PTHR34847">
    <property type="entry name" value="NODULATION PROTEIN U"/>
    <property type="match status" value="1"/>
</dbReference>
<proteinExistence type="inferred from homology"/>
<gene>
    <name evidence="7" type="ORF">DB30_05514</name>
</gene>
<evidence type="ECO:0000256" key="2">
    <source>
        <dbReference type="ARBA" id="ARBA00022723"/>
    </source>
</evidence>
<keyword evidence="7" id="KW-0808">Transferase</keyword>
<dbReference type="SUPFAM" id="SSF54862">
    <property type="entry name" value="4Fe-4S ferredoxins"/>
    <property type="match status" value="1"/>
</dbReference>
<dbReference type="Pfam" id="PF12838">
    <property type="entry name" value="Fer4_7"/>
    <property type="match status" value="1"/>
</dbReference>
<dbReference type="PANTHER" id="PTHR34847:SF1">
    <property type="entry name" value="NODULATION PROTEIN U"/>
    <property type="match status" value="1"/>
</dbReference>
<reference evidence="7 8" key="1">
    <citation type="submission" date="2014-12" db="EMBL/GenBank/DDBJ databases">
        <title>Genome assembly of Enhygromyxa salina DSM 15201.</title>
        <authorList>
            <person name="Sharma G."/>
            <person name="Subramanian S."/>
        </authorList>
    </citation>
    <scope>NUCLEOTIDE SEQUENCE [LARGE SCALE GENOMIC DNA]</scope>
    <source>
        <strain evidence="7 8">DSM 15201</strain>
    </source>
</reference>
<dbReference type="RefSeq" id="WP_052551497.1">
    <property type="nucleotide sequence ID" value="NZ_JMCC02000052.1"/>
</dbReference>
<feature type="domain" description="4Fe-4S ferredoxin-type" evidence="6">
    <location>
        <begin position="502"/>
        <end position="531"/>
    </location>
</feature>
<sequence length="1167" mass="126002">MSWRDRFPLAVDLAKLDARAQLDAQLDAVADRSAAAPIAPGAQTETERLHWLGALLHGELLAFLGLRPRTSQITVICLEAEPGMVMVDPAGLPLALFTDVATLADPELLALLAERSVVLAGPADRLWGLAQLLEAQAISLRTRAVVVENAPVLPAAARLLHERFAAPVGEGLRAPDGGWLAIARTQGELLEPVRPREQLYATGQSGDQLAQGQWGLLGSMRDGAQLVLSVWARLRDSREGAVGIELGVPATPLGSSVRPELDTTDLHDMLGTLPVFAYLVRFEPNDAHHLDISIVPGVDLDQAKAQILASIAIGIEQLEVVFVEPGAEFIGMRVYDARGIGRDRAVVVWAGAPGSEARRAAWREVISAAGGGGRRVQLLDADSGEAHEGVAGEVAAQLRREREQTPDIFGTGDAEWSVYVGDATGESDRKGHGYITLLEGDDALEPMLIAGVDRAYVGALQQLFERGTVDDRLGEITLEGIDLQPYSRPMLGRGRAAADDRRPLWVDETRCVGAGDCVRICPTNAISLAGEPARPVIDPAACIRCQLCAERCESSALRPLVSDDAAIRGHELVREAQLLRGVRTRARPRALTGKLTEPPPALDRRQAPAQAPAKIRRKPSVVLGLATVTLMEHAAAILVDGELVSAIEEERLARVRHYTWQHPERPGTSLSSDIALRLEDAWPPRAIDAVLRTAGLTMDDVDLVAINGIPARFRQSFAGGGGWRPPPVLRANSMVFVPHHMSHAACVYGLSDYDDAWVLSIDGRGDYETATIWRAQGHELQVVDAVPWQPDCSFGGVYETVTRVLGFGSLGQGSTMALAALGQPRIDLSACMSMGANGKPLLSEWAAEKLFDRFARGRDEPITDDHRDLAASIQLALQTTVGDYLAHHIGPSLAGTKQNLALCGGVALNCKMNGVLRDRFEPADMYVPPGANDAGTAIGAAIIGHRELTGELPRLGLGHTHLGPSWSDEAIAAALGRMRVPFSRMQDVGAQAAELIAAGKIVCWFQGPMEFGPRALGGRSINADPRREDLKARLNLMKSREPWRPFGPSVLAGRQGDWFVQDWDSRFMLFAVDVRPEKREQIPVVVHHDGSSRPQVVHAEQHPRYHAMIAAFEQRTGIPMVVNTSFNRGGEAIACNPVEAMRSFVGLGADAIVLGDCLVQREQMRRR</sequence>
<comment type="caution">
    <text evidence="7">The sequence shown here is derived from an EMBL/GenBank/DDBJ whole genome shotgun (WGS) entry which is preliminary data.</text>
</comment>
<keyword evidence="3" id="KW-0408">Iron</keyword>
<dbReference type="GO" id="GO:0051536">
    <property type="term" value="F:iron-sulfur cluster binding"/>
    <property type="evidence" value="ECO:0007669"/>
    <property type="project" value="UniProtKB-KW"/>
</dbReference>
<dbReference type="EMBL" id="JMCC02000052">
    <property type="protein sequence ID" value="KIG15491.1"/>
    <property type="molecule type" value="Genomic_DNA"/>
</dbReference>
<dbReference type="GO" id="GO:0016740">
    <property type="term" value="F:transferase activity"/>
    <property type="evidence" value="ECO:0007669"/>
    <property type="project" value="UniProtKB-KW"/>
</dbReference>
<dbReference type="AlphaFoldDB" id="A0A0C2CWS9"/>
<dbReference type="InterPro" id="IPR043129">
    <property type="entry name" value="ATPase_NBD"/>
</dbReference>
<dbReference type="InterPro" id="IPR017900">
    <property type="entry name" value="4Fe4S_Fe_S_CS"/>
</dbReference>
<feature type="region of interest" description="Disordered" evidence="5">
    <location>
        <begin position="589"/>
        <end position="610"/>
    </location>
</feature>
<keyword evidence="4" id="KW-0411">Iron-sulfur</keyword>
<dbReference type="Pfam" id="PF16861">
    <property type="entry name" value="Carbam_trans_C"/>
    <property type="match status" value="1"/>
</dbReference>
<evidence type="ECO:0000256" key="5">
    <source>
        <dbReference type="SAM" id="MobiDB-lite"/>
    </source>
</evidence>
<evidence type="ECO:0000259" key="6">
    <source>
        <dbReference type="PROSITE" id="PS51379"/>
    </source>
</evidence>
<protein>
    <submittedName>
        <fullName evidence="7">Carbamoyltransferase</fullName>
    </submittedName>
</protein>
<dbReference type="InterPro" id="IPR031730">
    <property type="entry name" value="Carbam_trans_C"/>
</dbReference>
<dbReference type="Gene3D" id="3.30.70.20">
    <property type="match status" value="1"/>
</dbReference>
<organism evidence="7 8">
    <name type="scientific">Enhygromyxa salina</name>
    <dbReference type="NCBI Taxonomy" id="215803"/>
    <lineage>
        <taxon>Bacteria</taxon>
        <taxon>Pseudomonadati</taxon>
        <taxon>Myxococcota</taxon>
        <taxon>Polyangia</taxon>
        <taxon>Nannocystales</taxon>
        <taxon>Nannocystaceae</taxon>
        <taxon>Enhygromyxa</taxon>
    </lineage>
</organism>
<dbReference type="InterPro" id="IPR038152">
    <property type="entry name" value="Carbam_trans_C_sf"/>
</dbReference>
<evidence type="ECO:0000256" key="4">
    <source>
        <dbReference type="ARBA" id="ARBA00023014"/>
    </source>
</evidence>
<evidence type="ECO:0000313" key="7">
    <source>
        <dbReference type="EMBL" id="KIG15491.1"/>
    </source>
</evidence>
<dbReference type="SUPFAM" id="SSF53067">
    <property type="entry name" value="Actin-like ATPase domain"/>
    <property type="match status" value="1"/>
</dbReference>
<dbReference type="Gene3D" id="3.30.420.40">
    <property type="match status" value="2"/>
</dbReference>
<dbReference type="PROSITE" id="PS00198">
    <property type="entry name" value="4FE4S_FER_1"/>
    <property type="match status" value="1"/>
</dbReference>
<dbReference type="Pfam" id="PF02543">
    <property type="entry name" value="Carbam_trans_N"/>
    <property type="match status" value="1"/>
</dbReference>
<evidence type="ECO:0000256" key="3">
    <source>
        <dbReference type="ARBA" id="ARBA00023004"/>
    </source>
</evidence>
<keyword evidence="2" id="KW-0479">Metal-binding</keyword>
<dbReference type="InterPro" id="IPR017896">
    <property type="entry name" value="4Fe4S_Fe-S-bd"/>
</dbReference>
<name>A0A0C2CWS9_9BACT</name>
<evidence type="ECO:0000256" key="1">
    <source>
        <dbReference type="ARBA" id="ARBA00006129"/>
    </source>
</evidence>
<dbReference type="Proteomes" id="UP000031599">
    <property type="component" value="Unassembled WGS sequence"/>
</dbReference>
<dbReference type="InterPro" id="IPR003696">
    <property type="entry name" value="Carbtransf_dom"/>
</dbReference>
<dbReference type="InterPro" id="IPR051338">
    <property type="entry name" value="NodU/CmcH_Carbamoyltrnsfr"/>
</dbReference>
<accession>A0A0C2CWS9</accession>
<comment type="similarity">
    <text evidence="1">Belongs to the NodU/CmcH family.</text>
</comment>
<evidence type="ECO:0000313" key="8">
    <source>
        <dbReference type="Proteomes" id="UP000031599"/>
    </source>
</evidence>
<dbReference type="GO" id="GO:0046872">
    <property type="term" value="F:metal ion binding"/>
    <property type="evidence" value="ECO:0007669"/>
    <property type="project" value="UniProtKB-KW"/>
</dbReference>
<dbReference type="CDD" id="cd24098">
    <property type="entry name" value="ASKHA_NBD_TobZ_N"/>
    <property type="match status" value="1"/>
</dbReference>
<feature type="domain" description="4Fe-4S ferredoxin-type" evidence="6">
    <location>
        <begin position="533"/>
        <end position="563"/>
    </location>
</feature>
<dbReference type="Gene3D" id="3.90.870.20">
    <property type="entry name" value="Carbamoyltransferase, C-terminal domain"/>
    <property type="match status" value="1"/>
</dbReference>
<dbReference type="PROSITE" id="PS51379">
    <property type="entry name" value="4FE4S_FER_2"/>
    <property type="match status" value="2"/>
</dbReference>